<dbReference type="Proteomes" id="UP001273209">
    <property type="component" value="Unassembled WGS sequence"/>
</dbReference>
<dbReference type="EMBL" id="JAWRVG010000039">
    <property type="protein sequence ID" value="KAK4066110.1"/>
    <property type="molecule type" value="Genomic_DNA"/>
</dbReference>
<sequence length="110" mass="12046">MLMLMLCCTEYEHLLNSTQLNLIAIGAIHIHIHRASTSTTIPRPQPATPQATDQEAPAAKYPERARQVTAGASSHYFQRAIAPLQHHSSTWSSPHWYSPAAPAVPGTHNS</sequence>
<dbReference type="GeneID" id="87922900"/>
<feature type="compositionally biased region" description="Polar residues" evidence="1">
    <location>
        <begin position="37"/>
        <end position="53"/>
    </location>
</feature>
<reference evidence="2" key="1">
    <citation type="submission" date="2023-11" db="EMBL/GenBank/DDBJ databases">
        <title>The genome sequences of three competitors of mushroom-forming fungi.</title>
        <authorList>
            <person name="Beijen E."/>
            <person name="Ohm R.A."/>
        </authorList>
    </citation>
    <scope>NUCLEOTIDE SEQUENCE</scope>
    <source>
        <strain evidence="2">CBS 100526</strain>
    </source>
</reference>
<evidence type="ECO:0000256" key="1">
    <source>
        <dbReference type="SAM" id="MobiDB-lite"/>
    </source>
</evidence>
<dbReference type="AlphaFoldDB" id="A0AAE1I879"/>
<dbReference type="RefSeq" id="XP_062752807.1">
    <property type="nucleotide sequence ID" value="XM_062902996.1"/>
</dbReference>
<keyword evidence="3" id="KW-1185">Reference proteome</keyword>
<organism evidence="2 3">
    <name type="scientific">Trichoderma aggressivum f. europaeum</name>
    <dbReference type="NCBI Taxonomy" id="173218"/>
    <lineage>
        <taxon>Eukaryota</taxon>
        <taxon>Fungi</taxon>
        <taxon>Dikarya</taxon>
        <taxon>Ascomycota</taxon>
        <taxon>Pezizomycotina</taxon>
        <taxon>Sordariomycetes</taxon>
        <taxon>Hypocreomycetidae</taxon>
        <taxon>Hypocreales</taxon>
        <taxon>Hypocreaceae</taxon>
        <taxon>Trichoderma</taxon>
    </lineage>
</organism>
<gene>
    <name evidence="2" type="ORF">Triagg1_8178</name>
</gene>
<comment type="caution">
    <text evidence="2">The sequence shown here is derived from an EMBL/GenBank/DDBJ whole genome shotgun (WGS) entry which is preliminary data.</text>
</comment>
<evidence type="ECO:0000313" key="2">
    <source>
        <dbReference type="EMBL" id="KAK4066110.1"/>
    </source>
</evidence>
<protein>
    <submittedName>
        <fullName evidence="2">Uncharacterized protein</fullName>
    </submittedName>
</protein>
<evidence type="ECO:0000313" key="3">
    <source>
        <dbReference type="Proteomes" id="UP001273209"/>
    </source>
</evidence>
<accession>A0AAE1I879</accession>
<proteinExistence type="predicted"/>
<name>A0AAE1I879_9HYPO</name>
<feature type="region of interest" description="Disordered" evidence="1">
    <location>
        <begin position="37"/>
        <end position="61"/>
    </location>
</feature>
<feature type="region of interest" description="Disordered" evidence="1">
    <location>
        <begin position="88"/>
        <end position="110"/>
    </location>
</feature>